<dbReference type="PANTHER" id="PTHR35205:SF1">
    <property type="entry name" value="ZU5 DOMAIN-CONTAINING PROTEIN"/>
    <property type="match status" value="1"/>
</dbReference>
<comment type="caution">
    <text evidence="1">The sequence shown here is derived from an EMBL/GenBank/DDBJ whole genome shotgun (WGS) entry which is preliminary data.</text>
</comment>
<reference evidence="1" key="1">
    <citation type="submission" date="2022-11" db="EMBL/GenBank/DDBJ databases">
        <authorList>
            <person name="Petersen C."/>
        </authorList>
    </citation>
    <scope>NUCLEOTIDE SEQUENCE</scope>
    <source>
        <strain evidence="1">IBT 30761</strain>
    </source>
</reference>
<dbReference type="GeneID" id="81359690"/>
<proteinExistence type="predicted"/>
<keyword evidence="2" id="KW-1185">Reference proteome</keyword>
<dbReference type="EMBL" id="JAPQKI010000009">
    <property type="protein sequence ID" value="KAJ5089535.1"/>
    <property type="molecule type" value="Genomic_DNA"/>
</dbReference>
<dbReference type="OrthoDB" id="4368373at2759"/>
<dbReference type="InterPro" id="IPR027417">
    <property type="entry name" value="P-loop_NTPase"/>
</dbReference>
<feature type="non-terminal residue" evidence="1">
    <location>
        <position position="391"/>
    </location>
</feature>
<dbReference type="SUPFAM" id="SSF52540">
    <property type="entry name" value="P-loop containing nucleoside triphosphate hydrolases"/>
    <property type="match status" value="1"/>
</dbReference>
<dbReference type="Gene3D" id="3.40.50.300">
    <property type="entry name" value="P-loop containing nucleotide triphosphate hydrolases"/>
    <property type="match status" value="1"/>
</dbReference>
<dbReference type="PANTHER" id="PTHR35205">
    <property type="entry name" value="NB-ARC AND TPR DOMAIN PROTEIN"/>
    <property type="match status" value="1"/>
</dbReference>
<reference evidence="1" key="2">
    <citation type="journal article" date="2023" name="IMA Fungus">
        <title>Comparative genomic study of the Penicillium genus elucidates a diverse pangenome and 15 lateral gene transfer events.</title>
        <authorList>
            <person name="Petersen C."/>
            <person name="Sorensen T."/>
            <person name="Nielsen M.R."/>
            <person name="Sondergaard T.E."/>
            <person name="Sorensen J.L."/>
            <person name="Fitzpatrick D.A."/>
            <person name="Frisvad J.C."/>
            <person name="Nielsen K.L."/>
        </authorList>
    </citation>
    <scope>NUCLEOTIDE SEQUENCE</scope>
    <source>
        <strain evidence="1">IBT 30761</strain>
    </source>
</reference>
<dbReference type="AlphaFoldDB" id="A0A9W9K1N0"/>
<organism evidence="1 2">
    <name type="scientific">Penicillium argentinense</name>
    <dbReference type="NCBI Taxonomy" id="1131581"/>
    <lineage>
        <taxon>Eukaryota</taxon>
        <taxon>Fungi</taxon>
        <taxon>Dikarya</taxon>
        <taxon>Ascomycota</taxon>
        <taxon>Pezizomycotina</taxon>
        <taxon>Eurotiomycetes</taxon>
        <taxon>Eurotiomycetidae</taxon>
        <taxon>Eurotiales</taxon>
        <taxon>Aspergillaceae</taxon>
        <taxon>Penicillium</taxon>
    </lineage>
</organism>
<accession>A0A9W9K1N0</accession>
<evidence type="ECO:0000313" key="1">
    <source>
        <dbReference type="EMBL" id="KAJ5089535.1"/>
    </source>
</evidence>
<protein>
    <submittedName>
        <fullName evidence="1">Uncharacterized protein</fullName>
    </submittedName>
</protein>
<name>A0A9W9K1N0_9EURO</name>
<dbReference type="RefSeq" id="XP_056471517.1">
    <property type="nucleotide sequence ID" value="XM_056620711.1"/>
</dbReference>
<sequence>KEDFSFRGPVGLCLRQAPNTAKELFFGRESELNDMKPHFDEQNAPCLVLGGIGGVGKSRLAIAYAESTASTGLPVLSSESKIPESLMVNILLNVQFDISDYYPVTSSGAIIVTTRQPECIPGKIRIIHIGAFQNIEDSLLVLQTRSERQNVQSDTTDKGAKRLANRLKGFPLALATAGTYLKRSTFSFQRYLEEYEKRWNIDPRHPPELPEYRERTLYTTWDLSYAFLEEKEPRAAKLLKLLAYFDNRNLWFEFFHGGLTEKSPEWLRETVTGEVSFQGEMKSIQHRTHGACITVHDWTMAALNKNINMEYYYYALDCVDATISENDDTSGASLMNITYSRPAGYAARLAHHWFLESDAIDGITLNLYDQYEKLSKASHLLKQQVQFAAAS</sequence>
<dbReference type="Proteomes" id="UP001149074">
    <property type="component" value="Unassembled WGS sequence"/>
</dbReference>
<evidence type="ECO:0000313" key="2">
    <source>
        <dbReference type="Proteomes" id="UP001149074"/>
    </source>
</evidence>
<gene>
    <name evidence="1" type="ORF">N7532_008219</name>
</gene>